<evidence type="ECO:0000256" key="3">
    <source>
        <dbReference type="ARBA" id="ARBA00023235"/>
    </source>
</evidence>
<protein>
    <recommendedName>
        <fullName evidence="1">peptidylprolyl isomerase</fullName>
        <ecNumber evidence="1">5.2.1.8</ecNumber>
    </recommendedName>
</protein>
<dbReference type="InterPro" id="IPR029000">
    <property type="entry name" value="Cyclophilin-like_dom_sf"/>
</dbReference>
<name>A0A250X1C9_9CHLO</name>
<dbReference type="GO" id="GO:0003755">
    <property type="term" value="F:peptidyl-prolyl cis-trans isomerase activity"/>
    <property type="evidence" value="ECO:0007669"/>
    <property type="project" value="UniProtKB-KW"/>
</dbReference>
<accession>A0A250X1C9</accession>
<evidence type="ECO:0000256" key="2">
    <source>
        <dbReference type="ARBA" id="ARBA00023110"/>
    </source>
</evidence>
<dbReference type="STRING" id="1157962.A0A250X1C9"/>
<comment type="caution">
    <text evidence="6">The sequence shown here is derived from an EMBL/GenBank/DDBJ whole genome shotgun (WGS) entry which is preliminary data.</text>
</comment>
<keyword evidence="2" id="KW-0697">Rotamase</keyword>
<gene>
    <name evidence="6" type="ORF">CEUSTIGMA_g3986.t1</name>
</gene>
<evidence type="ECO:0000259" key="5">
    <source>
        <dbReference type="PROSITE" id="PS50072"/>
    </source>
</evidence>
<dbReference type="EMBL" id="BEGY01000018">
    <property type="protein sequence ID" value="GAX76540.1"/>
    <property type="molecule type" value="Genomic_DNA"/>
</dbReference>
<dbReference type="OrthoDB" id="45365at2759"/>
<evidence type="ECO:0000256" key="4">
    <source>
        <dbReference type="SAM" id="SignalP"/>
    </source>
</evidence>
<keyword evidence="7" id="KW-1185">Reference proteome</keyword>
<evidence type="ECO:0000256" key="1">
    <source>
        <dbReference type="ARBA" id="ARBA00013194"/>
    </source>
</evidence>
<feature type="signal peptide" evidence="4">
    <location>
        <begin position="1"/>
        <end position="20"/>
    </location>
</feature>
<keyword evidence="3" id="KW-0413">Isomerase</keyword>
<dbReference type="AlphaFoldDB" id="A0A250X1C9"/>
<reference evidence="6 7" key="1">
    <citation type="submission" date="2017-08" db="EMBL/GenBank/DDBJ databases">
        <title>Acidophilic green algal genome provides insights into adaptation to an acidic environment.</title>
        <authorList>
            <person name="Hirooka S."/>
            <person name="Hirose Y."/>
            <person name="Kanesaki Y."/>
            <person name="Higuchi S."/>
            <person name="Fujiwara T."/>
            <person name="Onuma R."/>
            <person name="Era A."/>
            <person name="Ohbayashi R."/>
            <person name="Uzuka A."/>
            <person name="Nozaki H."/>
            <person name="Yoshikawa H."/>
            <person name="Miyagishima S.Y."/>
        </authorList>
    </citation>
    <scope>NUCLEOTIDE SEQUENCE [LARGE SCALE GENOMIC DNA]</scope>
    <source>
        <strain evidence="6 7">NIES-2499</strain>
    </source>
</reference>
<keyword evidence="4" id="KW-0732">Signal</keyword>
<sequence length="199" mass="22267">MTLVLPLVTCLLCFGALTYAETTQRVQCDSTVGSWTVEVHPSWSPNGAKRYLDLVQDGFFDDSPLFRAIPGFLVQFGISMKPSMNEKWDSNIQDDPFPMQVDMKKGIMAFAGYGKHSRSTQVWIGYDDAAGLGDSPWETPFGEVIEGMSNVDNIYGGYGDKPDQEKLHSLGRKYVEENFPKLDFIKKCFLVASAVEKKQ</sequence>
<proteinExistence type="predicted"/>
<dbReference type="Proteomes" id="UP000232323">
    <property type="component" value="Unassembled WGS sequence"/>
</dbReference>
<evidence type="ECO:0000313" key="6">
    <source>
        <dbReference type="EMBL" id="GAX76540.1"/>
    </source>
</evidence>
<dbReference type="PANTHER" id="PTHR43246">
    <property type="entry name" value="PEPTIDYL-PROLYL CIS-TRANS ISOMERASE CYP38, CHLOROPLASTIC"/>
    <property type="match status" value="1"/>
</dbReference>
<evidence type="ECO:0000313" key="7">
    <source>
        <dbReference type="Proteomes" id="UP000232323"/>
    </source>
</evidence>
<organism evidence="6 7">
    <name type="scientific">Chlamydomonas eustigma</name>
    <dbReference type="NCBI Taxonomy" id="1157962"/>
    <lineage>
        <taxon>Eukaryota</taxon>
        <taxon>Viridiplantae</taxon>
        <taxon>Chlorophyta</taxon>
        <taxon>core chlorophytes</taxon>
        <taxon>Chlorophyceae</taxon>
        <taxon>CS clade</taxon>
        <taxon>Chlamydomonadales</taxon>
        <taxon>Chlamydomonadaceae</taxon>
        <taxon>Chlamydomonas</taxon>
    </lineage>
</organism>
<dbReference type="Gene3D" id="2.40.100.10">
    <property type="entry name" value="Cyclophilin-like"/>
    <property type="match status" value="1"/>
</dbReference>
<feature type="domain" description="PPIase cyclophilin-type" evidence="5">
    <location>
        <begin position="29"/>
        <end position="154"/>
    </location>
</feature>
<dbReference type="Pfam" id="PF00160">
    <property type="entry name" value="Pro_isomerase"/>
    <property type="match status" value="1"/>
</dbReference>
<dbReference type="InterPro" id="IPR002130">
    <property type="entry name" value="Cyclophilin-type_PPIase_dom"/>
</dbReference>
<dbReference type="InterPro" id="IPR044665">
    <property type="entry name" value="E_coli_cyclophilin_A-like"/>
</dbReference>
<feature type="chain" id="PRO_5013304331" description="peptidylprolyl isomerase" evidence="4">
    <location>
        <begin position="21"/>
        <end position="199"/>
    </location>
</feature>
<dbReference type="SUPFAM" id="SSF50891">
    <property type="entry name" value="Cyclophilin-like"/>
    <property type="match status" value="1"/>
</dbReference>
<dbReference type="PROSITE" id="PS50072">
    <property type="entry name" value="CSA_PPIASE_2"/>
    <property type="match status" value="1"/>
</dbReference>
<dbReference type="EC" id="5.2.1.8" evidence="1"/>